<proteinExistence type="predicted"/>
<evidence type="ECO:0000313" key="2">
    <source>
        <dbReference type="EMBL" id="MDB7932248.1"/>
    </source>
</evidence>
<protein>
    <recommendedName>
        <fullName evidence="5">Plasmid segregation centromere-binding protein ParR</fullName>
    </recommendedName>
</protein>
<name>A0A6I2RFD0_FLAPL</name>
<dbReference type="EMBL" id="JAQLWV010000004">
    <property type="protein sequence ID" value="MDB7932248.1"/>
    <property type="molecule type" value="Genomic_DNA"/>
</dbReference>
<comment type="caution">
    <text evidence="3">The sequence shown here is derived from an EMBL/GenBank/DDBJ whole genome shotgun (WGS) entry which is preliminary data.</text>
</comment>
<sequence>MGEKKRPGRFTIQFNLCDPKQKAVSDLLDQQGRSKAQFLTSAVLHYLNCPETPECRTPLPVDRESLEKLVLEILARNTAGQPQVEQGERKTSTEPLETDVVPQADADVEKWFGGKNGVASILSSLEMFTQN</sequence>
<gene>
    <name evidence="3" type="ORF">GKE90_07515</name>
    <name evidence="2" type="ORF">PNE06_04095</name>
</gene>
<accession>A0A6I2RFD0</accession>
<evidence type="ECO:0008006" key="5">
    <source>
        <dbReference type="Google" id="ProtNLM"/>
    </source>
</evidence>
<reference evidence="2" key="2">
    <citation type="submission" date="2023-01" db="EMBL/GenBank/DDBJ databases">
        <title>Human gut microbiome strain richness.</title>
        <authorList>
            <person name="Chen-Liaw A."/>
        </authorList>
    </citation>
    <scope>NUCLEOTIDE SEQUENCE</scope>
    <source>
        <strain evidence="2">1001287st1_F4_1001285I_161205</strain>
    </source>
</reference>
<evidence type="ECO:0000313" key="4">
    <source>
        <dbReference type="Proteomes" id="UP000429811"/>
    </source>
</evidence>
<dbReference type="Proteomes" id="UP001211173">
    <property type="component" value="Unassembled WGS sequence"/>
</dbReference>
<dbReference type="AlphaFoldDB" id="A0A6I2RFD0"/>
<evidence type="ECO:0000256" key="1">
    <source>
        <dbReference type="SAM" id="MobiDB-lite"/>
    </source>
</evidence>
<feature type="region of interest" description="Disordered" evidence="1">
    <location>
        <begin position="77"/>
        <end position="99"/>
    </location>
</feature>
<reference evidence="3 4" key="1">
    <citation type="journal article" date="2019" name="Nat. Med.">
        <title>A library of human gut bacterial isolates paired with longitudinal multiomics data enables mechanistic microbiome research.</title>
        <authorList>
            <person name="Poyet M."/>
            <person name="Groussin M."/>
            <person name="Gibbons S.M."/>
            <person name="Avila-Pacheco J."/>
            <person name="Jiang X."/>
            <person name="Kearney S.M."/>
            <person name="Perrotta A.R."/>
            <person name="Berdy B."/>
            <person name="Zhao S."/>
            <person name="Lieberman T.D."/>
            <person name="Swanson P.K."/>
            <person name="Smith M."/>
            <person name="Roesemann S."/>
            <person name="Alexander J.E."/>
            <person name="Rich S.A."/>
            <person name="Livny J."/>
            <person name="Vlamakis H."/>
            <person name="Clish C."/>
            <person name="Bullock K."/>
            <person name="Deik A."/>
            <person name="Scott J."/>
            <person name="Pierce K.A."/>
            <person name="Xavier R.J."/>
            <person name="Alm E.J."/>
        </authorList>
    </citation>
    <scope>NUCLEOTIDE SEQUENCE [LARGE SCALE GENOMIC DNA]</scope>
    <source>
        <strain evidence="3 4">BIOML-A5</strain>
    </source>
</reference>
<dbReference type="RefSeq" id="WP_131971098.1">
    <property type="nucleotide sequence ID" value="NZ_BAABXT010000001.1"/>
</dbReference>
<evidence type="ECO:0000313" key="3">
    <source>
        <dbReference type="EMBL" id="MSB48548.1"/>
    </source>
</evidence>
<dbReference type="Proteomes" id="UP000429811">
    <property type="component" value="Unassembled WGS sequence"/>
</dbReference>
<dbReference type="EMBL" id="WKPO01000008">
    <property type="protein sequence ID" value="MSB48548.1"/>
    <property type="molecule type" value="Genomic_DNA"/>
</dbReference>
<organism evidence="3 4">
    <name type="scientific">Flavonifractor plautii</name>
    <name type="common">Fusobacterium plautii</name>
    <dbReference type="NCBI Taxonomy" id="292800"/>
    <lineage>
        <taxon>Bacteria</taxon>
        <taxon>Bacillati</taxon>
        <taxon>Bacillota</taxon>
        <taxon>Clostridia</taxon>
        <taxon>Eubacteriales</taxon>
        <taxon>Oscillospiraceae</taxon>
        <taxon>Flavonifractor</taxon>
    </lineage>
</organism>